<dbReference type="EMBL" id="ML121147">
    <property type="protein sequence ID" value="RPA88394.1"/>
    <property type="molecule type" value="Genomic_DNA"/>
</dbReference>
<dbReference type="AlphaFoldDB" id="A0A3N4J3B9"/>
<protein>
    <submittedName>
        <fullName evidence="1">Uncharacterized protein</fullName>
    </submittedName>
</protein>
<accession>A0A3N4J3B9</accession>
<evidence type="ECO:0000313" key="1">
    <source>
        <dbReference type="EMBL" id="RPA88394.1"/>
    </source>
</evidence>
<reference evidence="1 2" key="1">
    <citation type="journal article" date="2018" name="Nat. Ecol. Evol.">
        <title>Pezizomycetes genomes reveal the molecular basis of ectomycorrhizal truffle lifestyle.</title>
        <authorList>
            <person name="Murat C."/>
            <person name="Payen T."/>
            <person name="Noel B."/>
            <person name="Kuo A."/>
            <person name="Morin E."/>
            <person name="Chen J."/>
            <person name="Kohler A."/>
            <person name="Krizsan K."/>
            <person name="Balestrini R."/>
            <person name="Da Silva C."/>
            <person name="Montanini B."/>
            <person name="Hainaut M."/>
            <person name="Levati E."/>
            <person name="Barry K.W."/>
            <person name="Belfiori B."/>
            <person name="Cichocki N."/>
            <person name="Clum A."/>
            <person name="Dockter R.B."/>
            <person name="Fauchery L."/>
            <person name="Guy J."/>
            <person name="Iotti M."/>
            <person name="Le Tacon F."/>
            <person name="Lindquist E.A."/>
            <person name="Lipzen A."/>
            <person name="Malagnac F."/>
            <person name="Mello A."/>
            <person name="Molinier V."/>
            <person name="Miyauchi S."/>
            <person name="Poulain J."/>
            <person name="Riccioni C."/>
            <person name="Rubini A."/>
            <person name="Sitrit Y."/>
            <person name="Splivallo R."/>
            <person name="Traeger S."/>
            <person name="Wang M."/>
            <person name="Zifcakova L."/>
            <person name="Wipf D."/>
            <person name="Zambonelli A."/>
            <person name="Paolocci F."/>
            <person name="Nowrousian M."/>
            <person name="Ottonello S."/>
            <person name="Baldrian P."/>
            <person name="Spatafora J.W."/>
            <person name="Henrissat B."/>
            <person name="Nagy L.G."/>
            <person name="Aury J.M."/>
            <person name="Wincker P."/>
            <person name="Grigoriev I.V."/>
            <person name="Bonfante P."/>
            <person name="Martin F.M."/>
        </authorList>
    </citation>
    <scope>NUCLEOTIDE SEQUENCE [LARGE SCALE GENOMIC DNA]</scope>
    <source>
        <strain evidence="1 2">120613-1</strain>
    </source>
</reference>
<keyword evidence="2" id="KW-1185">Reference proteome</keyword>
<dbReference type="Proteomes" id="UP000276215">
    <property type="component" value="Unassembled WGS sequence"/>
</dbReference>
<gene>
    <name evidence="1" type="ORF">L873DRAFT_1824562</name>
</gene>
<name>A0A3N4J3B9_9PEZI</name>
<evidence type="ECO:0000313" key="2">
    <source>
        <dbReference type="Proteomes" id="UP000276215"/>
    </source>
</evidence>
<sequence length="71" mass="7705">MSTSAPVSQCPNLCNSGLRVSAWSAREQHCTGQDAHGKSPERMSTLWPPLGRINLVPRTAHAWSSMSHPGH</sequence>
<organism evidence="1 2">
    <name type="scientific">Choiromyces venosus 120613-1</name>
    <dbReference type="NCBI Taxonomy" id="1336337"/>
    <lineage>
        <taxon>Eukaryota</taxon>
        <taxon>Fungi</taxon>
        <taxon>Dikarya</taxon>
        <taxon>Ascomycota</taxon>
        <taxon>Pezizomycotina</taxon>
        <taxon>Pezizomycetes</taxon>
        <taxon>Pezizales</taxon>
        <taxon>Tuberaceae</taxon>
        <taxon>Choiromyces</taxon>
    </lineage>
</organism>
<proteinExistence type="predicted"/>